<comment type="caution">
    <text evidence="3">The sequence shown here is derived from an EMBL/GenBank/DDBJ whole genome shotgun (WGS) entry which is preliminary data.</text>
</comment>
<evidence type="ECO:0000256" key="1">
    <source>
        <dbReference type="SAM" id="MobiDB-lite"/>
    </source>
</evidence>
<sequence length="57" mass="6016">MAGLHGDEQVRSGTMASDMTGARADKPLSWPTAVLLIGVLAVVSWMVFGGVAFLLFH</sequence>
<feature type="compositionally biased region" description="Basic and acidic residues" evidence="1">
    <location>
        <begin position="1"/>
        <end position="10"/>
    </location>
</feature>
<evidence type="ECO:0000313" key="4">
    <source>
        <dbReference type="Proteomes" id="UP001243009"/>
    </source>
</evidence>
<reference evidence="3 4" key="1">
    <citation type="submission" date="2023-08" db="EMBL/GenBank/DDBJ databases">
        <title>The draft genome sequence of Paracraurococcus sp. LOR1-02.</title>
        <authorList>
            <person name="Kingkaew E."/>
            <person name="Tanasupawat S."/>
        </authorList>
    </citation>
    <scope>NUCLEOTIDE SEQUENCE [LARGE SCALE GENOMIC DNA]</scope>
    <source>
        <strain evidence="3 4">LOR1-02</strain>
    </source>
</reference>
<gene>
    <name evidence="3" type="ORF">Q7A36_36390</name>
</gene>
<evidence type="ECO:0000313" key="3">
    <source>
        <dbReference type="EMBL" id="MDO9713845.1"/>
    </source>
</evidence>
<evidence type="ECO:0000256" key="2">
    <source>
        <dbReference type="SAM" id="Phobius"/>
    </source>
</evidence>
<keyword evidence="2" id="KW-0812">Transmembrane</keyword>
<keyword evidence="2" id="KW-0472">Membrane</keyword>
<name>A0ABT9ECA3_9PROT</name>
<dbReference type="Proteomes" id="UP001243009">
    <property type="component" value="Unassembled WGS sequence"/>
</dbReference>
<dbReference type="EMBL" id="JAUTWS010000127">
    <property type="protein sequence ID" value="MDO9713845.1"/>
    <property type="molecule type" value="Genomic_DNA"/>
</dbReference>
<dbReference type="RefSeq" id="WP_305108694.1">
    <property type="nucleotide sequence ID" value="NZ_JAUTWS010000127.1"/>
</dbReference>
<feature type="region of interest" description="Disordered" evidence="1">
    <location>
        <begin position="1"/>
        <end position="24"/>
    </location>
</feature>
<keyword evidence="2" id="KW-1133">Transmembrane helix</keyword>
<keyword evidence="4" id="KW-1185">Reference proteome</keyword>
<proteinExistence type="predicted"/>
<feature type="transmembrane region" description="Helical" evidence="2">
    <location>
        <begin position="33"/>
        <end position="56"/>
    </location>
</feature>
<protein>
    <submittedName>
        <fullName evidence="3">Uncharacterized protein</fullName>
    </submittedName>
</protein>
<accession>A0ABT9ECA3</accession>
<organism evidence="3 4">
    <name type="scientific">Paracraurococcus lichenis</name>
    <dbReference type="NCBI Taxonomy" id="3064888"/>
    <lineage>
        <taxon>Bacteria</taxon>
        <taxon>Pseudomonadati</taxon>
        <taxon>Pseudomonadota</taxon>
        <taxon>Alphaproteobacteria</taxon>
        <taxon>Acetobacterales</taxon>
        <taxon>Roseomonadaceae</taxon>
        <taxon>Paracraurococcus</taxon>
    </lineage>
</organism>